<name>A0A374NUN6_9FIRM</name>
<dbReference type="Gene3D" id="3.60.40.10">
    <property type="entry name" value="PPM-type phosphatase domain"/>
    <property type="match status" value="1"/>
</dbReference>
<sequence length="288" mass="32721">MISLTLTIWILNLMRDGRMFQGVHSTVIGDSHIRKGIVCQDSSGTVVTDKFAIAVVADGHGSAKHFRSDVGSRIAVKITTKLLKNYMNRPDFKEQFFKHPEFILAQMEKQILMKWREAVEEYHLENPLTEEEENKIPEKAKGKLRTAVIYGSTVLAAVLTKDFSYGMILGDGGFVVLGGDKELYIPLEDKNSHANYTSSLCNTDAIHFFEHWYTTETVKALFVSTDGLFKSFASEEDFLKYHGLLSHMFHDTEKMQKSLKRNFEKRTREGSGDDISIAFVYQEGEEAE</sequence>
<dbReference type="InterPro" id="IPR036457">
    <property type="entry name" value="PPM-type-like_dom_sf"/>
</dbReference>
<dbReference type="SUPFAM" id="SSF81606">
    <property type="entry name" value="PP2C-like"/>
    <property type="match status" value="1"/>
</dbReference>
<evidence type="ECO:0000313" key="7">
    <source>
        <dbReference type="Proteomes" id="UP000283497"/>
    </source>
</evidence>
<evidence type="ECO:0000313" key="8">
    <source>
        <dbReference type="Proteomes" id="UP000283700"/>
    </source>
</evidence>
<reference evidence="6 7" key="1">
    <citation type="submission" date="2018-08" db="EMBL/GenBank/DDBJ databases">
        <title>A genome reference for cultivated species of the human gut microbiota.</title>
        <authorList>
            <person name="Zou Y."/>
            <person name="Xue W."/>
            <person name="Luo G."/>
        </authorList>
    </citation>
    <scope>NUCLEOTIDE SEQUENCE [LARGE SCALE GENOMIC DNA]</scope>
    <source>
        <strain evidence="5 8">AF31-17AC</strain>
        <strain evidence="4 7">AF45-14BH</strain>
        <strain evidence="3 9">AM48-23BH</strain>
        <strain evidence="2 6">TM10-1AC</strain>
    </source>
</reference>
<evidence type="ECO:0000313" key="4">
    <source>
        <dbReference type="EMBL" id="RHK42393.1"/>
    </source>
</evidence>
<dbReference type="EMBL" id="QSEP01000002">
    <property type="protein sequence ID" value="RGZ86643.1"/>
    <property type="molecule type" value="Genomic_DNA"/>
</dbReference>
<organism evidence="2 6">
    <name type="scientific">Anaerobutyricum hallii</name>
    <dbReference type="NCBI Taxonomy" id="39488"/>
    <lineage>
        <taxon>Bacteria</taxon>
        <taxon>Bacillati</taxon>
        <taxon>Bacillota</taxon>
        <taxon>Clostridia</taxon>
        <taxon>Lachnospirales</taxon>
        <taxon>Lachnospiraceae</taxon>
        <taxon>Anaerobutyricum</taxon>
    </lineage>
</organism>
<evidence type="ECO:0000313" key="2">
    <source>
        <dbReference type="EMBL" id="RGI91715.1"/>
    </source>
</evidence>
<gene>
    <name evidence="4" type="ORF">DW068_00630</name>
    <name evidence="3" type="ORF">DW972_01300</name>
    <name evidence="5" type="ORF">DWZ29_04445</name>
    <name evidence="2" type="ORF">DXD91_02265</name>
</gene>
<evidence type="ECO:0000313" key="9">
    <source>
        <dbReference type="Proteomes" id="UP000286561"/>
    </source>
</evidence>
<dbReference type="OrthoDB" id="9805674at2"/>
<dbReference type="Proteomes" id="UP000286561">
    <property type="component" value="Unassembled WGS sequence"/>
</dbReference>
<dbReference type="Proteomes" id="UP000262524">
    <property type="component" value="Unassembled WGS sequence"/>
</dbReference>
<comment type="caution">
    <text evidence="2">The sequence shown here is derived from an EMBL/GenBank/DDBJ whole genome shotgun (WGS) entry which is preliminary data.</text>
</comment>
<evidence type="ECO:0000259" key="1">
    <source>
        <dbReference type="Pfam" id="PF13672"/>
    </source>
</evidence>
<dbReference type="AlphaFoldDB" id="A0A374NUN6"/>
<dbReference type="EMBL" id="QRNJ01000001">
    <property type="protein sequence ID" value="RHK42393.1"/>
    <property type="molecule type" value="Genomic_DNA"/>
</dbReference>
<dbReference type="InterPro" id="IPR001932">
    <property type="entry name" value="PPM-type_phosphatase-like_dom"/>
</dbReference>
<protein>
    <submittedName>
        <fullName evidence="2">Protein phosphatase 2C domain-containing protein</fullName>
    </submittedName>
</protein>
<evidence type="ECO:0000313" key="3">
    <source>
        <dbReference type="EMBL" id="RGZ86643.1"/>
    </source>
</evidence>
<dbReference type="Proteomes" id="UP000283700">
    <property type="component" value="Unassembled WGS sequence"/>
</dbReference>
<feature type="domain" description="PPM-type phosphatase" evidence="1">
    <location>
        <begin position="28"/>
        <end position="262"/>
    </location>
</feature>
<dbReference type="Pfam" id="PF13672">
    <property type="entry name" value="PP2C_2"/>
    <property type="match status" value="1"/>
</dbReference>
<accession>A0A374NUN6</accession>
<dbReference type="EMBL" id="QSOE01000008">
    <property type="protein sequence ID" value="RGI91715.1"/>
    <property type="molecule type" value="Genomic_DNA"/>
</dbReference>
<proteinExistence type="predicted"/>
<evidence type="ECO:0000313" key="5">
    <source>
        <dbReference type="EMBL" id="RHN15555.1"/>
    </source>
</evidence>
<evidence type="ECO:0000313" key="6">
    <source>
        <dbReference type="Proteomes" id="UP000262524"/>
    </source>
</evidence>
<dbReference type="Proteomes" id="UP000283497">
    <property type="component" value="Unassembled WGS sequence"/>
</dbReference>
<dbReference type="EMBL" id="QRQO01000008">
    <property type="protein sequence ID" value="RHN15555.1"/>
    <property type="molecule type" value="Genomic_DNA"/>
</dbReference>